<evidence type="ECO:0000313" key="8">
    <source>
        <dbReference type="Proteomes" id="UP001215712"/>
    </source>
</evidence>
<dbReference type="GO" id="GO:0071949">
    <property type="term" value="F:FAD binding"/>
    <property type="evidence" value="ECO:0007669"/>
    <property type="project" value="InterPro"/>
</dbReference>
<dbReference type="SUPFAM" id="SSF51905">
    <property type="entry name" value="FAD/NAD(P)-binding domain"/>
    <property type="match status" value="1"/>
</dbReference>
<dbReference type="PANTHER" id="PTHR13789">
    <property type="entry name" value="MONOOXYGENASE"/>
    <property type="match status" value="1"/>
</dbReference>
<accession>A0AAD6HVA2</accession>
<evidence type="ECO:0000259" key="6">
    <source>
        <dbReference type="Pfam" id="PF01494"/>
    </source>
</evidence>
<gene>
    <name evidence="7" type="ORF">N7493_001707</name>
</gene>
<protein>
    <recommendedName>
        <fullName evidence="6">FAD-binding domain-containing protein</fullName>
    </recommendedName>
</protein>
<reference evidence="7" key="2">
    <citation type="submission" date="2023-01" db="EMBL/GenBank/DDBJ databases">
        <authorList>
            <person name="Petersen C."/>
        </authorList>
    </citation>
    <scope>NUCLEOTIDE SEQUENCE</scope>
    <source>
        <strain evidence="7">IBT 17514</strain>
    </source>
</reference>
<dbReference type="InterPro" id="IPR002938">
    <property type="entry name" value="FAD-bd"/>
</dbReference>
<feature type="domain" description="FAD-binding" evidence="6">
    <location>
        <begin position="310"/>
        <end position="370"/>
    </location>
</feature>
<dbReference type="SUPFAM" id="SSF54373">
    <property type="entry name" value="FAD-linked reductases, C-terminal domain"/>
    <property type="match status" value="1"/>
</dbReference>
<dbReference type="EMBL" id="JAQJAN010000002">
    <property type="protein sequence ID" value="KAJ5738552.1"/>
    <property type="molecule type" value="Genomic_DNA"/>
</dbReference>
<sequence length="428" mass="48152">MAFRDKRIVIVGGGLGGLALMNVALTCGITNIEIFEQAREDGEVGAGVDITANANRILDVFGLKDTLLRFSSPKLPYFMEYHHYKSGDYLGHIEEAHEPHARLIQRGHLLQALKEFLPHEKLHYHKHLTSIEENNTSESAPYTLHFGDGSATKADIIIGADGIKSKVRREMGIGDSPNFSGQVVYRGYVDYKDLPEDTANLLRTVVNFRGPKRHIICLPIGNKPTKTDRIGFIGFMTESLDTWDSENWVSRSTIGDLQDHLSEWCPQVQHLIQGLFQSSPDGFMMKQALYVRDPVDRWYKMKEGEEDVGIALLGDAVHSTLPHQGQGVAMAIESGVALAIILANWQGNDLQDAFQFYQDIRKPRTDEVTKTSYEAGKLGSSDDPNHFSENFNPEALMKRMEWVMDYNLLEDLHAKNNGRMAFKDSWLS</sequence>
<comment type="similarity">
    <text evidence="1">Belongs to the paxM FAD-dependent monooxygenase family.</text>
</comment>
<keyword evidence="3" id="KW-0274">FAD</keyword>
<evidence type="ECO:0000256" key="3">
    <source>
        <dbReference type="ARBA" id="ARBA00022827"/>
    </source>
</evidence>
<keyword evidence="4" id="KW-0560">Oxidoreductase</keyword>
<dbReference type="PANTHER" id="PTHR13789:SF309">
    <property type="entry name" value="PUTATIVE (AFU_ORTHOLOGUE AFUA_6G14510)-RELATED"/>
    <property type="match status" value="1"/>
</dbReference>
<evidence type="ECO:0000313" key="7">
    <source>
        <dbReference type="EMBL" id="KAJ5738552.1"/>
    </source>
</evidence>
<comment type="caution">
    <text evidence="7">The sequence shown here is derived from an EMBL/GenBank/DDBJ whole genome shotgun (WGS) entry which is preliminary data.</text>
</comment>
<dbReference type="InterPro" id="IPR050493">
    <property type="entry name" value="FAD-dep_Monooxygenase_BioMet"/>
</dbReference>
<reference evidence="7" key="1">
    <citation type="journal article" date="2023" name="IMA Fungus">
        <title>Comparative genomic study of the Penicillium genus elucidates a diverse pangenome and 15 lateral gene transfer events.</title>
        <authorList>
            <person name="Petersen C."/>
            <person name="Sorensen T."/>
            <person name="Nielsen M.R."/>
            <person name="Sondergaard T.E."/>
            <person name="Sorensen J.L."/>
            <person name="Fitzpatrick D.A."/>
            <person name="Frisvad J.C."/>
            <person name="Nielsen K.L."/>
        </authorList>
    </citation>
    <scope>NUCLEOTIDE SEQUENCE</scope>
    <source>
        <strain evidence="7">IBT 17514</strain>
    </source>
</reference>
<feature type="domain" description="FAD-binding" evidence="6">
    <location>
        <begin position="8"/>
        <end position="177"/>
    </location>
</feature>
<keyword evidence="8" id="KW-1185">Reference proteome</keyword>
<proteinExistence type="inferred from homology"/>
<evidence type="ECO:0000256" key="1">
    <source>
        <dbReference type="ARBA" id="ARBA00007992"/>
    </source>
</evidence>
<evidence type="ECO:0000256" key="2">
    <source>
        <dbReference type="ARBA" id="ARBA00022630"/>
    </source>
</evidence>
<dbReference type="AlphaFoldDB" id="A0AAD6HVA2"/>
<name>A0AAD6HVA2_9EURO</name>
<evidence type="ECO:0000256" key="5">
    <source>
        <dbReference type="ARBA" id="ARBA00023033"/>
    </source>
</evidence>
<dbReference type="Proteomes" id="UP001215712">
    <property type="component" value="Unassembled WGS sequence"/>
</dbReference>
<dbReference type="PRINTS" id="PR00420">
    <property type="entry name" value="RNGMNOXGNASE"/>
</dbReference>
<dbReference type="Gene3D" id="3.50.50.60">
    <property type="entry name" value="FAD/NAD(P)-binding domain"/>
    <property type="match status" value="1"/>
</dbReference>
<keyword evidence="2" id="KW-0285">Flavoprotein</keyword>
<evidence type="ECO:0000256" key="4">
    <source>
        <dbReference type="ARBA" id="ARBA00023002"/>
    </source>
</evidence>
<dbReference type="InterPro" id="IPR036188">
    <property type="entry name" value="FAD/NAD-bd_sf"/>
</dbReference>
<dbReference type="GO" id="GO:0004497">
    <property type="term" value="F:monooxygenase activity"/>
    <property type="evidence" value="ECO:0007669"/>
    <property type="project" value="UniProtKB-KW"/>
</dbReference>
<organism evidence="7 8">
    <name type="scientific">Penicillium malachiteum</name>
    <dbReference type="NCBI Taxonomy" id="1324776"/>
    <lineage>
        <taxon>Eukaryota</taxon>
        <taxon>Fungi</taxon>
        <taxon>Dikarya</taxon>
        <taxon>Ascomycota</taxon>
        <taxon>Pezizomycotina</taxon>
        <taxon>Eurotiomycetes</taxon>
        <taxon>Eurotiomycetidae</taxon>
        <taxon>Eurotiales</taxon>
        <taxon>Aspergillaceae</taxon>
        <taxon>Penicillium</taxon>
    </lineage>
</organism>
<keyword evidence="5" id="KW-0503">Monooxygenase</keyword>
<dbReference type="Pfam" id="PF01494">
    <property type="entry name" value="FAD_binding_3"/>
    <property type="match status" value="2"/>
</dbReference>